<dbReference type="Proteomes" id="UP001246372">
    <property type="component" value="Unassembled WGS sequence"/>
</dbReference>
<dbReference type="PIRSF" id="PIRSF030561">
    <property type="entry name" value="UCP030561"/>
    <property type="match status" value="1"/>
</dbReference>
<protein>
    <submittedName>
        <fullName evidence="2">Nuclear transport factor 2 family protein</fullName>
    </submittedName>
</protein>
<dbReference type="Pfam" id="PF12680">
    <property type="entry name" value="SnoaL_2"/>
    <property type="match status" value="1"/>
</dbReference>
<dbReference type="Gene3D" id="3.10.450.50">
    <property type="match status" value="1"/>
</dbReference>
<keyword evidence="3" id="KW-1185">Reference proteome</keyword>
<dbReference type="SUPFAM" id="SSF54427">
    <property type="entry name" value="NTF2-like"/>
    <property type="match status" value="1"/>
</dbReference>
<name>A0ABU3PCX3_9BURK</name>
<evidence type="ECO:0000313" key="2">
    <source>
        <dbReference type="EMBL" id="MDT9000426.1"/>
    </source>
</evidence>
<comment type="caution">
    <text evidence="2">The sequence shown here is derived from an EMBL/GenBank/DDBJ whole genome shotgun (WGS) entry which is preliminary data.</text>
</comment>
<evidence type="ECO:0000259" key="1">
    <source>
        <dbReference type="Pfam" id="PF12680"/>
    </source>
</evidence>
<gene>
    <name evidence="2" type="ORF">RQP53_14215</name>
</gene>
<dbReference type="InterPro" id="IPR037401">
    <property type="entry name" value="SnoaL-like"/>
</dbReference>
<evidence type="ECO:0000313" key="3">
    <source>
        <dbReference type="Proteomes" id="UP001246372"/>
    </source>
</evidence>
<accession>A0ABU3PCX3</accession>
<organism evidence="2 3">
    <name type="scientific">Roseateles aquae</name>
    <dbReference type="NCBI Taxonomy" id="3077235"/>
    <lineage>
        <taxon>Bacteria</taxon>
        <taxon>Pseudomonadati</taxon>
        <taxon>Pseudomonadota</taxon>
        <taxon>Betaproteobacteria</taxon>
        <taxon>Burkholderiales</taxon>
        <taxon>Sphaerotilaceae</taxon>
        <taxon>Roseateles</taxon>
    </lineage>
</organism>
<proteinExistence type="predicted"/>
<dbReference type="EMBL" id="JAVXZY010000005">
    <property type="protein sequence ID" value="MDT9000426.1"/>
    <property type="molecule type" value="Genomic_DNA"/>
</dbReference>
<dbReference type="InterPro" id="IPR008317">
    <property type="entry name" value="UCP030561"/>
</dbReference>
<reference evidence="2" key="1">
    <citation type="submission" date="2023-09" db="EMBL/GenBank/DDBJ databases">
        <title>Paucibacter sp. APW11 Genome sequencing and assembly.</title>
        <authorList>
            <person name="Kim I."/>
        </authorList>
    </citation>
    <scope>NUCLEOTIDE SEQUENCE</scope>
    <source>
        <strain evidence="2">APW11</strain>
    </source>
</reference>
<sequence>MPSPAALAQAQLDAYNAKDLDAFCACYAENVGVWRMPAEAPTLVGMAAFRERYASGPFAQPGVRAEVAQRIVLGDKVLDHEIVHGRGDTPEALLVVYHCSGGLISKVYFFLPG</sequence>
<dbReference type="RefSeq" id="WP_315651005.1">
    <property type="nucleotide sequence ID" value="NZ_JAVXZY010000005.1"/>
</dbReference>
<feature type="domain" description="SnoaL-like" evidence="1">
    <location>
        <begin position="9"/>
        <end position="90"/>
    </location>
</feature>
<dbReference type="InterPro" id="IPR032710">
    <property type="entry name" value="NTF2-like_dom_sf"/>
</dbReference>